<feature type="compositionally biased region" description="Basic and acidic residues" evidence="1">
    <location>
        <begin position="349"/>
        <end position="359"/>
    </location>
</feature>
<reference evidence="2 3" key="1">
    <citation type="journal article" date="2012" name="New Phytol.">
        <title>Insight into trade-off between wood decay and parasitism from the genome of a fungal forest pathogen.</title>
        <authorList>
            <person name="Olson A."/>
            <person name="Aerts A."/>
            <person name="Asiegbu F."/>
            <person name="Belbahri L."/>
            <person name="Bouzid O."/>
            <person name="Broberg A."/>
            <person name="Canback B."/>
            <person name="Coutinho P.M."/>
            <person name="Cullen D."/>
            <person name="Dalman K."/>
            <person name="Deflorio G."/>
            <person name="van Diepen L.T."/>
            <person name="Dunand C."/>
            <person name="Duplessis S."/>
            <person name="Durling M."/>
            <person name="Gonthier P."/>
            <person name="Grimwood J."/>
            <person name="Fossdal C.G."/>
            <person name="Hansson D."/>
            <person name="Henrissat B."/>
            <person name="Hietala A."/>
            <person name="Himmelstrand K."/>
            <person name="Hoffmeister D."/>
            <person name="Hogberg N."/>
            <person name="James T.Y."/>
            <person name="Karlsson M."/>
            <person name="Kohler A."/>
            <person name="Kues U."/>
            <person name="Lee Y.H."/>
            <person name="Lin Y.C."/>
            <person name="Lind M."/>
            <person name="Lindquist E."/>
            <person name="Lombard V."/>
            <person name="Lucas S."/>
            <person name="Lunden K."/>
            <person name="Morin E."/>
            <person name="Murat C."/>
            <person name="Park J."/>
            <person name="Raffaello T."/>
            <person name="Rouze P."/>
            <person name="Salamov A."/>
            <person name="Schmutz J."/>
            <person name="Solheim H."/>
            <person name="Stahlberg J."/>
            <person name="Velez H."/>
            <person name="de Vries R.P."/>
            <person name="Wiebenga A."/>
            <person name="Woodward S."/>
            <person name="Yakovlev I."/>
            <person name="Garbelotto M."/>
            <person name="Martin F."/>
            <person name="Grigoriev I.V."/>
            <person name="Stenlid J."/>
        </authorList>
    </citation>
    <scope>NUCLEOTIDE SEQUENCE [LARGE SCALE GENOMIC DNA]</scope>
    <source>
        <strain evidence="2 3">TC 32-1</strain>
    </source>
</reference>
<feature type="region of interest" description="Disordered" evidence="1">
    <location>
        <begin position="349"/>
        <end position="438"/>
    </location>
</feature>
<feature type="compositionally biased region" description="Basic and acidic residues" evidence="1">
    <location>
        <begin position="1"/>
        <end position="22"/>
    </location>
</feature>
<feature type="region of interest" description="Disordered" evidence="1">
    <location>
        <begin position="266"/>
        <end position="329"/>
    </location>
</feature>
<protein>
    <submittedName>
        <fullName evidence="2">Uncharacterized protein</fullName>
    </submittedName>
</protein>
<dbReference type="GeneID" id="20666591"/>
<evidence type="ECO:0000313" key="3">
    <source>
        <dbReference type="Proteomes" id="UP000030671"/>
    </source>
</evidence>
<name>W4JW52_HETIT</name>
<organism evidence="2 3">
    <name type="scientific">Heterobasidion irregulare (strain TC 32-1)</name>
    <dbReference type="NCBI Taxonomy" id="747525"/>
    <lineage>
        <taxon>Eukaryota</taxon>
        <taxon>Fungi</taxon>
        <taxon>Dikarya</taxon>
        <taxon>Basidiomycota</taxon>
        <taxon>Agaricomycotina</taxon>
        <taxon>Agaricomycetes</taxon>
        <taxon>Russulales</taxon>
        <taxon>Bondarzewiaceae</taxon>
        <taxon>Heterobasidion</taxon>
        <taxon>Heterobasidion annosum species complex</taxon>
    </lineage>
</organism>
<proteinExistence type="predicted"/>
<dbReference type="EMBL" id="KI925463">
    <property type="protein sequence ID" value="ETW77300.1"/>
    <property type="molecule type" value="Genomic_DNA"/>
</dbReference>
<feature type="compositionally biased region" description="Basic and acidic residues" evidence="1">
    <location>
        <begin position="377"/>
        <end position="393"/>
    </location>
</feature>
<accession>W4JW52</accession>
<dbReference type="AlphaFoldDB" id="W4JW52"/>
<dbReference type="Proteomes" id="UP000030671">
    <property type="component" value="Unassembled WGS sequence"/>
</dbReference>
<feature type="compositionally biased region" description="Low complexity" evidence="1">
    <location>
        <begin position="37"/>
        <end position="49"/>
    </location>
</feature>
<feature type="region of interest" description="Disordered" evidence="1">
    <location>
        <begin position="1"/>
        <end position="65"/>
    </location>
</feature>
<sequence length="438" mass="48285">MERRGGDKEDEVSVKYDPRTQHDWWGVPMFKDRLSEGAGTATGPTTNTAQHQEPNEDSGSGNREPTRIHLRRHRDCIAAQETSSHRASVALGPSQTLSHEFRAGHPLSDPGVGAQTTRRPWDTSRTSLEAFAHAWSPTVQLGQPRQQLEGVGRCTVRVPSINHRHPSTDEASTAQTLAIDALTADIRGKGSDSPAREARTVSTALCTAEGDSPEMLSTRRMHARARSPAGSVTCGRTVGLHLAFLTHRRVVSPTWALAREIQGEKQRGAHIQKRRAPNRTARKAVVRRGPTHSTIVSVADLATQKTEGRRRKTEDRRHGPRWPRECGVGARGRASTNWLAKREEVLRAAVTGDDREGRPAARGASRSPGRSCARGGARHDTTRRDTAWDDMARRGTARNTANKPPAFPRARAPTTKRNETKRTRRSASCGRLWRISVE</sequence>
<dbReference type="HOGENOM" id="CLU_625635_0_0_1"/>
<keyword evidence="3" id="KW-1185">Reference proteome</keyword>
<feature type="compositionally biased region" description="Basic residues" evidence="1">
    <location>
        <begin position="268"/>
        <end position="290"/>
    </location>
</feature>
<dbReference type="KEGG" id="hir:HETIRDRAFT_118492"/>
<gene>
    <name evidence="2" type="ORF">HETIRDRAFT_118492</name>
</gene>
<dbReference type="RefSeq" id="XP_009550822.1">
    <property type="nucleotide sequence ID" value="XM_009552527.1"/>
</dbReference>
<evidence type="ECO:0000313" key="2">
    <source>
        <dbReference type="EMBL" id="ETW77300.1"/>
    </source>
</evidence>
<evidence type="ECO:0000256" key="1">
    <source>
        <dbReference type="SAM" id="MobiDB-lite"/>
    </source>
</evidence>
<dbReference type="InParanoid" id="W4JW52"/>